<dbReference type="AlphaFoldDB" id="A0A318KTG6"/>
<evidence type="ECO:0000256" key="3">
    <source>
        <dbReference type="ARBA" id="ARBA00022840"/>
    </source>
</evidence>
<dbReference type="STRING" id="1034346.GCA_000313565_02395"/>
<dbReference type="EMBL" id="QJKH01000002">
    <property type="protein sequence ID" value="PXX81050.1"/>
    <property type="molecule type" value="Genomic_DNA"/>
</dbReference>
<evidence type="ECO:0000256" key="4">
    <source>
        <dbReference type="SAM" id="Coils"/>
    </source>
</evidence>
<dbReference type="SMART" id="SM00382">
    <property type="entry name" value="AAA"/>
    <property type="match status" value="2"/>
</dbReference>
<dbReference type="GO" id="GO:0005524">
    <property type="term" value="F:ATP binding"/>
    <property type="evidence" value="ECO:0007669"/>
    <property type="project" value="UniProtKB-KW"/>
</dbReference>
<dbReference type="InterPro" id="IPR051309">
    <property type="entry name" value="ABCF_ATPase"/>
</dbReference>
<dbReference type="InterPro" id="IPR032781">
    <property type="entry name" value="ABC_tran_Xtn"/>
</dbReference>
<keyword evidence="4" id="KW-0175">Coiled coil</keyword>
<dbReference type="FunFam" id="3.40.50.300:FF:000011">
    <property type="entry name" value="Putative ABC transporter ATP-binding component"/>
    <property type="match status" value="1"/>
</dbReference>
<dbReference type="InterPro" id="IPR037118">
    <property type="entry name" value="Val-tRNA_synth_C_sf"/>
</dbReference>
<evidence type="ECO:0000256" key="2">
    <source>
        <dbReference type="ARBA" id="ARBA00022741"/>
    </source>
</evidence>
<dbReference type="Gene3D" id="1.10.287.380">
    <property type="entry name" value="Valyl-tRNA synthetase, C-terminal domain"/>
    <property type="match status" value="1"/>
</dbReference>
<dbReference type="Pfam" id="PF00005">
    <property type="entry name" value="ABC_tran"/>
    <property type="match status" value="2"/>
</dbReference>
<feature type="coiled-coil region" evidence="4">
    <location>
        <begin position="519"/>
        <end position="570"/>
    </location>
</feature>
<dbReference type="PROSITE" id="PS50893">
    <property type="entry name" value="ABC_TRANSPORTER_2"/>
    <property type="match status" value="2"/>
</dbReference>
<dbReference type="PANTHER" id="PTHR42855">
    <property type="entry name" value="ABC TRANSPORTER ATP-BINDING SUBUNIT"/>
    <property type="match status" value="1"/>
</dbReference>
<keyword evidence="2" id="KW-0547">Nucleotide-binding</keyword>
<comment type="caution">
    <text evidence="6">The sequence shown here is derived from an EMBL/GenBank/DDBJ whole genome shotgun (WGS) entry which is preliminary data.</text>
</comment>
<name>A0A318KTG6_9FIRM</name>
<feature type="domain" description="ABC transporter" evidence="5">
    <location>
        <begin position="3"/>
        <end position="217"/>
    </location>
</feature>
<dbReference type="Proteomes" id="UP000247612">
    <property type="component" value="Unassembled WGS sequence"/>
</dbReference>
<keyword evidence="3 6" id="KW-0067">ATP-binding</keyword>
<protein>
    <submittedName>
        <fullName evidence="6">ATP-binding cassette subfamily F protein uup</fullName>
    </submittedName>
</protein>
<dbReference type="Pfam" id="PF16326">
    <property type="entry name" value="ABC_tran_CTD"/>
    <property type="match status" value="1"/>
</dbReference>
<dbReference type="RefSeq" id="WP_022938681.1">
    <property type="nucleotide sequence ID" value="NZ_CABKRQ010000006.1"/>
</dbReference>
<dbReference type="PROSITE" id="PS00211">
    <property type="entry name" value="ABC_TRANSPORTER_1"/>
    <property type="match status" value="1"/>
</dbReference>
<dbReference type="SUPFAM" id="SSF52540">
    <property type="entry name" value="P-loop containing nucleoside triphosphate hydrolases"/>
    <property type="match status" value="2"/>
</dbReference>
<proteinExistence type="predicted"/>
<dbReference type="InterPro" id="IPR003439">
    <property type="entry name" value="ABC_transporter-like_ATP-bd"/>
</dbReference>
<dbReference type="OrthoDB" id="9801441at2"/>
<dbReference type="InterPro" id="IPR027417">
    <property type="entry name" value="P-loop_NTPase"/>
</dbReference>
<dbReference type="InterPro" id="IPR017871">
    <property type="entry name" value="ABC_transporter-like_CS"/>
</dbReference>
<dbReference type="InterPro" id="IPR032524">
    <property type="entry name" value="ABC_tran_C"/>
</dbReference>
<feature type="domain" description="ABC transporter" evidence="5">
    <location>
        <begin position="281"/>
        <end position="498"/>
    </location>
</feature>
<evidence type="ECO:0000313" key="7">
    <source>
        <dbReference type="Proteomes" id="UP000247612"/>
    </source>
</evidence>
<evidence type="ECO:0000313" key="6">
    <source>
        <dbReference type="EMBL" id="PXX81050.1"/>
    </source>
</evidence>
<dbReference type="CDD" id="cd03221">
    <property type="entry name" value="ABCF_EF-3"/>
    <property type="match status" value="2"/>
</dbReference>
<dbReference type="FunFam" id="3.40.50.300:FF:000309">
    <property type="entry name" value="ABC transporter ATP-binding protein"/>
    <property type="match status" value="1"/>
</dbReference>
<dbReference type="Gene3D" id="3.40.50.300">
    <property type="entry name" value="P-loop containing nucleotide triphosphate hydrolases"/>
    <property type="match status" value="2"/>
</dbReference>
<evidence type="ECO:0000259" key="5">
    <source>
        <dbReference type="PROSITE" id="PS50893"/>
    </source>
</evidence>
<evidence type="ECO:0000256" key="1">
    <source>
        <dbReference type="ARBA" id="ARBA00022737"/>
    </source>
</evidence>
<sequence length="589" mass="67017">MLISIDKLNKTFNEKVILKDVSLNVNDKDKIGIIGVNGTGKSTLLKILADKEPSESGTILKSSGKKILYLPQNPELDRYKSIFEVVHEGLDAKKDDHQEYEVKAILTKLGIVDLNQSIATLSGGQLKRVALACVLMRESDCLLLDEPTNHLDAEMVTWLEKRLAQYNGNILMVTHDRYFLDRVCNRIIELDHGQCSTFTGGYANYLKLKAQQEEMALASERKRQTILRKESEWISRGALARSTKSRERIERFNKLNEQSGPQQKSNVSLNTVESRLGKKTIEIEGLSKAFDGKVLFQDFSYNLLRNDRIGIVGPNGSGKSTLLNLLAGRLQPDCGTITIGETVRIGYFSQMSEELDPQKRVIDIITDISDSIETTEGICTASQMCEKFLFDAKAQWSQVSRLSGGEKRRLYLLSILMAKPNVLFFDEPTNDLDIETLTILEEFLETFNGALITISHDRYFLDKVVDKIFAFENGSIRSYPGGYTDYEEKRQPLEKKEKEKGVRVRSAIPQMTSKEKKEFEGIDQRLEEIGEELKQIDEEIAEHANDFAMLQTLSQKRDSVEALQAETEERWLYLNDLYQKIQDFKQGKF</sequence>
<dbReference type="InterPro" id="IPR003593">
    <property type="entry name" value="AAA+_ATPase"/>
</dbReference>
<dbReference type="GO" id="GO:0016887">
    <property type="term" value="F:ATP hydrolysis activity"/>
    <property type="evidence" value="ECO:0007669"/>
    <property type="project" value="InterPro"/>
</dbReference>
<dbReference type="PANTHER" id="PTHR42855:SF1">
    <property type="entry name" value="ABC TRANSPORTER DOMAIN-CONTAINING PROTEIN"/>
    <property type="match status" value="1"/>
</dbReference>
<accession>A0A318KTG6</accession>
<keyword evidence="7" id="KW-1185">Reference proteome</keyword>
<dbReference type="GO" id="GO:0003677">
    <property type="term" value="F:DNA binding"/>
    <property type="evidence" value="ECO:0007669"/>
    <property type="project" value="InterPro"/>
</dbReference>
<reference evidence="6 7" key="1">
    <citation type="submission" date="2018-05" db="EMBL/GenBank/DDBJ databases">
        <title>Genomic Encyclopedia of Type Strains, Phase IV (KMG-IV): sequencing the most valuable type-strain genomes for metagenomic binning, comparative biology and taxonomic classification.</title>
        <authorList>
            <person name="Goeker M."/>
        </authorList>
    </citation>
    <scope>NUCLEOTIDE SEQUENCE [LARGE SCALE GENOMIC DNA]</scope>
    <source>
        <strain evidence="6 7">JC118</strain>
    </source>
</reference>
<organism evidence="6 7">
    <name type="scientific">Dielma fastidiosa</name>
    <dbReference type="NCBI Taxonomy" id="1034346"/>
    <lineage>
        <taxon>Bacteria</taxon>
        <taxon>Bacillati</taxon>
        <taxon>Bacillota</taxon>
        <taxon>Erysipelotrichia</taxon>
        <taxon>Erysipelotrichales</taxon>
        <taxon>Erysipelotrichaceae</taxon>
        <taxon>Dielma</taxon>
    </lineage>
</organism>
<gene>
    <name evidence="6" type="ORF">DES51_102169</name>
</gene>
<dbReference type="Pfam" id="PF12848">
    <property type="entry name" value="ABC_tran_Xtn"/>
    <property type="match status" value="1"/>
</dbReference>
<keyword evidence="1" id="KW-0677">Repeat</keyword>